<dbReference type="OrthoDB" id="8068875at2759"/>
<sequence>MEEQFNCLEKGDLSKIFEIPQSAKSKQRSWTPLHYASAFRSVPGITHCLKSLKSSDILQTKENHIIRPCDLLPTPELSLFNLYTWGVGSDYQLGYAKDKQLHPKKIEILTPRHPVQSIISIASYKFHTLIINEEKDLWAFGTGRRGVLGNGSELCQIYPTKIGSFKVLQIAVGEMHSACIMEDRNVFVWGDNTYRQIPECKDPWVTIPTYVKYFKSIYAEKIVAGKNHTCVLSSQYKLYLWGDDTYEQLFQKSDTIVQVLGTDLAHNNDPILDISAYDNYTLVLLTSGLVIKSNPKFIQRFHVPCNCKVMSIASSYKSIHALSALNITYSFDLSLLNKNTHFKMQYSLENIHSIHTGYIATAVDFDKNLWLLENKPELCKELSCVKSACVTQYYSLGVMGVEKTGFERFRDLTNLFDVAEEKVMESININNACELLIFSDMFLCKRLKKYCEYFIARNLKAYMNMANWEYLCILNNELAEGIQSQIAYGKLPELPEENKIQVKSAGKGKKKNRAYSGNEELQKNLNFFKNHNRERAQTESKIVMPKQYIPPPKSKNQPWGETEKINNPVFNDLQKTEAKNPLKINRWAATESKNSHDFSSLQAEEKEFNELDDALIQFALMESMKN</sequence>
<feature type="repeat" description="RCC1" evidence="2">
    <location>
        <begin position="135"/>
        <end position="183"/>
    </location>
</feature>
<name>A0A1R2C6I5_9CILI</name>
<evidence type="ECO:0000256" key="2">
    <source>
        <dbReference type="PROSITE-ProRule" id="PRU00235"/>
    </source>
</evidence>
<reference evidence="3 4" key="1">
    <citation type="submission" date="2016-11" db="EMBL/GenBank/DDBJ databases">
        <title>The macronuclear genome of Stentor coeruleus: a giant cell with tiny introns.</title>
        <authorList>
            <person name="Slabodnick M."/>
            <person name="Ruby J.G."/>
            <person name="Reiff S.B."/>
            <person name="Swart E.C."/>
            <person name="Gosai S."/>
            <person name="Prabakaran S."/>
            <person name="Witkowska E."/>
            <person name="Larue G.E."/>
            <person name="Fisher S."/>
            <person name="Freeman R.M."/>
            <person name="Gunawardena J."/>
            <person name="Chu W."/>
            <person name="Stover N.A."/>
            <person name="Gregory B.D."/>
            <person name="Nowacki M."/>
            <person name="Derisi J."/>
            <person name="Roy S.W."/>
            <person name="Marshall W.F."/>
            <person name="Sood P."/>
        </authorList>
    </citation>
    <scope>NUCLEOTIDE SEQUENCE [LARGE SCALE GENOMIC DNA]</scope>
    <source>
        <strain evidence="3">WM001</strain>
    </source>
</reference>
<evidence type="ECO:0000313" key="3">
    <source>
        <dbReference type="EMBL" id="OMJ84643.1"/>
    </source>
</evidence>
<protein>
    <submittedName>
        <fullName evidence="3">Uncharacterized protein</fullName>
    </submittedName>
</protein>
<dbReference type="Gene3D" id="2.130.10.30">
    <property type="entry name" value="Regulator of chromosome condensation 1/beta-lactamase-inhibitor protein II"/>
    <property type="match status" value="1"/>
</dbReference>
<dbReference type="PANTHER" id="PTHR22872:SF2">
    <property type="entry name" value="INHIBITOR OF BRUTON TYROSINE KINASE"/>
    <property type="match status" value="1"/>
</dbReference>
<dbReference type="InterPro" id="IPR051625">
    <property type="entry name" value="Signaling_Regulatory_Domain"/>
</dbReference>
<accession>A0A1R2C6I5</accession>
<evidence type="ECO:0000313" key="4">
    <source>
        <dbReference type="Proteomes" id="UP000187209"/>
    </source>
</evidence>
<proteinExistence type="predicted"/>
<dbReference type="SUPFAM" id="SSF50985">
    <property type="entry name" value="RCC1/BLIP-II"/>
    <property type="match status" value="1"/>
</dbReference>
<dbReference type="Pfam" id="PF00415">
    <property type="entry name" value="RCC1"/>
    <property type="match status" value="2"/>
</dbReference>
<dbReference type="PRINTS" id="PR00633">
    <property type="entry name" value="RCCNDNSATION"/>
</dbReference>
<comment type="caution">
    <text evidence="3">The sequence shown here is derived from an EMBL/GenBank/DDBJ whole genome shotgun (WGS) entry which is preliminary data.</text>
</comment>
<keyword evidence="4" id="KW-1185">Reference proteome</keyword>
<evidence type="ECO:0000256" key="1">
    <source>
        <dbReference type="ARBA" id="ARBA00022737"/>
    </source>
</evidence>
<feature type="repeat" description="RCC1" evidence="2">
    <location>
        <begin position="80"/>
        <end position="134"/>
    </location>
</feature>
<dbReference type="Proteomes" id="UP000187209">
    <property type="component" value="Unassembled WGS sequence"/>
</dbReference>
<gene>
    <name evidence="3" type="ORF">SteCoe_14239</name>
</gene>
<dbReference type="EMBL" id="MPUH01000263">
    <property type="protein sequence ID" value="OMJ84643.1"/>
    <property type="molecule type" value="Genomic_DNA"/>
</dbReference>
<dbReference type="Gene3D" id="1.25.40.420">
    <property type="match status" value="1"/>
</dbReference>
<keyword evidence="1" id="KW-0677">Repeat</keyword>
<dbReference type="InterPro" id="IPR000408">
    <property type="entry name" value="Reg_chr_condens"/>
</dbReference>
<dbReference type="InterPro" id="IPR009091">
    <property type="entry name" value="RCC1/BLIP-II"/>
</dbReference>
<organism evidence="3 4">
    <name type="scientific">Stentor coeruleus</name>
    <dbReference type="NCBI Taxonomy" id="5963"/>
    <lineage>
        <taxon>Eukaryota</taxon>
        <taxon>Sar</taxon>
        <taxon>Alveolata</taxon>
        <taxon>Ciliophora</taxon>
        <taxon>Postciliodesmatophora</taxon>
        <taxon>Heterotrichea</taxon>
        <taxon>Heterotrichida</taxon>
        <taxon>Stentoridae</taxon>
        <taxon>Stentor</taxon>
    </lineage>
</organism>
<dbReference type="AlphaFoldDB" id="A0A1R2C6I5"/>
<dbReference type="PROSITE" id="PS50012">
    <property type="entry name" value="RCC1_3"/>
    <property type="match status" value="3"/>
</dbReference>
<feature type="repeat" description="RCC1" evidence="2">
    <location>
        <begin position="184"/>
        <end position="235"/>
    </location>
</feature>
<dbReference type="PANTHER" id="PTHR22872">
    <property type="entry name" value="BTK-BINDING PROTEIN-RELATED"/>
    <property type="match status" value="1"/>
</dbReference>